<dbReference type="AlphaFoldDB" id="A0A5S3X003"/>
<comment type="caution">
    <text evidence="2">The sequence shown here is derived from an EMBL/GenBank/DDBJ whole genome shotgun (WGS) entry which is preliminary data.</text>
</comment>
<dbReference type="EMBL" id="PNCJ01000017">
    <property type="protein sequence ID" value="TMP36628.1"/>
    <property type="molecule type" value="Genomic_DNA"/>
</dbReference>
<dbReference type="Gene3D" id="3.40.50.2000">
    <property type="entry name" value="Glycogen Phosphorylase B"/>
    <property type="match status" value="2"/>
</dbReference>
<proteinExistence type="predicted"/>
<dbReference type="InterPro" id="IPR001296">
    <property type="entry name" value="Glyco_trans_1"/>
</dbReference>
<gene>
    <name evidence="2" type="ORF">CWB98_13455</name>
</gene>
<protein>
    <recommendedName>
        <fullName evidence="1">Glycosyl transferase family 1 domain-containing protein</fullName>
    </recommendedName>
</protein>
<dbReference type="SUPFAM" id="SSF53756">
    <property type="entry name" value="UDP-Glycosyltransferase/glycogen phosphorylase"/>
    <property type="match status" value="1"/>
</dbReference>
<dbReference type="PANTHER" id="PTHR45947">
    <property type="entry name" value="SULFOQUINOVOSYL TRANSFERASE SQD2"/>
    <property type="match status" value="1"/>
</dbReference>
<dbReference type="PANTHER" id="PTHR45947:SF3">
    <property type="entry name" value="SULFOQUINOVOSYL TRANSFERASE SQD2"/>
    <property type="match status" value="1"/>
</dbReference>
<dbReference type="RefSeq" id="WP_138545310.1">
    <property type="nucleotide sequence ID" value="NZ_PNCJ01000017.1"/>
</dbReference>
<evidence type="ECO:0000259" key="1">
    <source>
        <dbReference type="Pfam" id="PF00534"/>
    </source>
</evidence>
<feature type="domain" description="Glycosyl transferase family 1" evidence="1">
    <location>
        <begin position="195"/>
        <end position="320"/>
    </location>
</feature>
<reference evidence="3" key="2">
    <citation type="submission" date="2019-06" db="EMBL/GenBank/DDBJ databases">
        <title>Co-occurence of chitin degradation, pigmentation and bioactivity in marine Pseudoalteromonas.</title>
        <authorList>
            <person name="Sonnenschein E.C."/>
            <person name="Bech P.K."/>
        </authorList>
    </citation>
    <scope>NUCLEOTIDE SEQUENCE [LARGE SCALE GENOMIC DNA]</scope>
    <source>
        <strain evidence="3">S2599</strain>
    </source>
</reference>
<sequence length="382" mass="42731">MNDINLVIIIYSNLSVGGGGRETWLANFTHSTDILNSFKSVTVLNAASCFEQGTPIEFPEQVNHKSVDVAPFNNVKRIATFASFCSEYIKAQDKAQEKQVVICLGSYIESIAGYFACRGTHAYRITWIRGILEKELAQRHSGFMLEVFKKLEVLLLKRNELVLSNGQDTADFYLAKKIPSKVINNGIYLDKFSQAQCGDKIRLGFVGRLNLEKGIDYFIACLEELKNQTDIEVLVAGDGFEKESLLEIKEKLKGSVNIQYLGVVDNHQVPELLAKLDVSFHLTGTKILGGGGVSHSLIEAMASGNRIVCWDNEIFRQVRGFSHFFAAREEDLEDLKLCLEKAITQAREQKSAAAEMVEAVKNYSFQSHVKRFLSIVTDNVKL</sequence>
<dbReference type="CDD" id="cd03801">
    <property type="entry name" value="GT4_PimA-like"/>
    <property type="match status" value="1"/>
</dbReference>
<evidence type="ECO:0000313" key="2">
    <source>
        <dbReference type="EMBL" id="TMP36628.1"/>
    </source>
</evidence>
<dbReference type="OrthoDB" id="9768937at2"/>
<dbReference type="Proteomes" id="UP000306719">
    <property type="component" value="Unassembled WGS sequence"/>
</dbReference>
<dbReference type="Pfam" id="PF00534">
    <property type="entry name" value="Glycos_transf_1"/>
    <property type="match status" value="1"/>
</dbReference>
<evidence type="ECO:0000313" key="3">
    <source>
        <dbReference type="Proteomes" id="UP000306719"/>
    </source>
</evidence>
<name>A0A5S3X003_9GAMM</name>
<organism evidence="2 3">
    <name type="scientific">Pseudoalteromonas rubra</name>
    <dbReference type="NCBI Taxonomy" id="43658"/>
    <lineage>
        <taxon>Bacteria</taxon>
        <taxon>Pseudomonadati</taxon>
        <taxon>Pseudomonadota</taxon>
        <taxon>Gammaproteobacteria</taxon>
        <taxon>Alteromonadales</taxon>
        <taxon>Pseudoalteromonadaceae</taxon>
        <taxon>Pseudoalteromonas</taxon>
    </lineage>
</organism>
<dbReference type="InterPro" id="IPR050194">
    <property type="entry name" value="Glycosyltransferase_grp1"/>
</dbReference>
<dbReference type="GO" id="GO:0016757">
    <property type="term" value="F:glycosyltransferase activity"/>
    <property type="evidence" value="ECO:0007669"/>
    <property type="project" value="InterPro"/>
</dbReference>
<accession>A0A5S3X003</accession>
<reference evidence="2 3" key="1">
    <citation type="submission" date="2018-01" db="EMBL/GenBank/DDBJ databases">
        <authorList>
            <person name="Paulsen S."/>
            <person name="Gram L.K."/>
        </authorList>
    </citation>
    <scope>NUCLEOTIDE SEQUENCE [LARGE SCALE GENOMIC DNA]</scope>
    <source>
        <strain evidence="2 3">S2599</strain>
    </source>
</reference>